<organism evidence="1 2">
    <name type="scientific">Hyaloscypha variabilis (strain UAMH 11265 / GT02V1 / F)</name>
    <name type="common">Meliniomyces variabilis</name>
    <dbReference type="NCBI Taxonomy" id="1149755"/>
    <lineage>
        <taxon>Eukaryota</taxon>
        <taxon>Fungi</taxon>
        <taxon>Dikarya</taxon>
        <taxon>Ascomycota</taxon>
        <taxon>Pezizomycotina</taxon>
        <taxon>Leotiomycetes</taxon>
        <taxon>Helotiales</taxon>
        <taxon>Hyaloscyphaceae</taxon>
        <taxon>Hyaloscypha</taxon>
        <taxon>Hyaloscypha variabilis</taxon>
    </lineage>
</organism>
<dbReference type="EMBL" id="KZ613945">
    <property type="protein sequence ID" value="PMD40995.1"/>
    <property type="molecule type" value="Genomic_DNA"/>
</dbReference>
<dbReference type="AlphaFoldDB" id="A0A2J6RR43"/>
<name>A0A2J6RR43_HYAVF</name>
<gene>
    <name evidence="1" type="ORF">L207DRAFT_347973</name>
</gene>
<proteinExistence type="predicted"/>
<evidence type="ECO:0000313" key="2">
    <source>
        <dbReference type="Proteomes" id="UP000235786"/>
    </source>
</evidence>
<evidence type="ECO:0000313" key="1">
    <source>
        <dbReference type="EMBL" id="PMD40995.1"/>
    </source>
</evidence>
<accession>A0A2J6RR43</accession>
<sequence>MENSQNFDISPVCAHHVTHWSRHQSSKQDFGNGTEVTIHENHYREAFEQLLQIITDCKDSMTLLMPTSHLPSVRNAAETVFMALGVEQYPRSIVGRGKRIPGIRQYICYFNARRHPQRVPVPIILRVCGAKNCFNMIRHRQLGDEVRPHRPTR</sequence>
<keyword evidence="2" id="KW-1185">Reference proteome</keyword>
<dbReference type="Proteomes" id="UP000235786">
    <property type="component" value="Unassembled WGS sequence"/>
</dbReference>
<reference evidence="1 2" key="1">
    <citation type="submission" date="2016-04" db="EMBL/GenBank/DDBJ databases">
        <title>A degradative enzymes factory behind the ericoid mycorrhizal symbiosis.</title>
        <authorList>
            <consortium name="DOE Joint Genome Institute"/>
            <person name="Martino E."/>
            <person name="Morin E."/>
            <person name="Grelet G."/>
            <person name="Kuo A."/>
            <person name="Kohler A."/>
            <person name="Daghino S."/>
            <person name="Barry K."/>
            <person name="Choi C."/>
            <person name="Cichocki N."/>
            <person name="Clum A."/>
            <person name="Copeland A."/>
            <person name="Hainaut M."/>
            <person name="Haridas S."/>
            <person name="Labutti K."/>
            <person name="Lindquist E."/>
            <person name="Lipzen A."/>
            <person name="Khouja H.-R."/>
            <person name="Murat C."/>
            <person name="Ohm R."/>
            <person name="Olson A."/>
            <person name="Spatafora J."/>
            <person name="Veneault-Fourrey C."/>
            <person name="Henrissat B."/>
            <person name="Grigoriev I."/>
            <person name="Martin F."/>
            <person name="Perotto S."/>
        </authorList>
    </citation>
    <scope>NUCLEOTIDE SEQUENCE [LARGE SCALE GENOMIC DNA]</scope>
    <source>
        <strain evidence="1 2">F</strain>
    </source>
</reference>
<protein>
    <submittedName>
        <fullName evidence="1">Uncharacterized protein</fullName>
    </submittedName>
</protein>